<sequence length="161" mass="17367">MSLFNRRTLLALPLALAACGFTPVYGPEGAGTRLRNQVLVQEPSTQSGYLLTRHLETQLGRSGSNPRYGLDIDIATYENGLAINSAGDTVRFNLVGRVAYALRDTTTGTIVTSGKIENFTAYSAIGTTVATLAAERDALERLMVILGDQITTRLYVVDLPE</sequence>
<evidence type="ECO:0000256" key="1">
    <source>
        <dbReference type="SAM" id="SignalP"/>
    </source>
</evidence>
<keyword evidence="2" id="KW-0449">Lipoprotein</keyword>
<protein>
    <submittedName>
        <fullName evidence="2">LPS-assembly lipoprotein</fullName>
    </submittedName>
</protein>
<dbReference type="GO" id="GO:0019867">
    <property type="term" value="C:outer membrane"/>
    <property type="evidence" value="ECO:0007669"/>
    <property type="project" value="InterPro"/>
</dbReference>
<accession>A0A7W6E6F6</accession>
<keyword evidence="3" id="KW-1185">Reference proteome</keyword>
<evidence type="ECO:0000313" key="3">
    <source>
        <dbReference type="Proteomes" id="UP000530268"/>
    </source>
</evidence>
<dbReference type="PROSITE" id="PS51257">
    <property type="entry name" value="PROKAR_LIPOPROTEIN"/>
    <property type="match status" value="1"/>
</dbReference>
<feature type="chain" id="PRO_5031278043" evidence="1">
    <location>
        <begin position="27"/>
        <end position="161"/>
    </location>
</feature>
<name>A0A7W6E6F6_9RHOB</name>
<organism evidence="2 3">
    <name type="scientific">Sulfitobacter undariae</name>
    <dbReference type="NCBI Taxonomy" id="1563671"/>
    <lineage>
        <taxon>Bacteria</taxon>
        <taxon>Pseudomonadati</taxon>
        <taxon>Pseudomonadota</taxon>
        <taxon>Alphaproteobacteria</taxon>
        <taxon>Rhodobacterales</taxon>
        <taxon>Roseobacteraceae</taxon>
        <taxon>Sulfitobacter</taxon>
    </lineage>
</organism>
<evidence type="ECO:0000313" key="2">
    <source>
        <dbReference type="EMBL" id="MBB3994331.1"/>
    </source>
</evidence>
<feature type="signal peptide" evidence="1">
    <location>
        <begin position="1"/>
        <end position="26"/>
    </location>
</feature>
<dbReference type="InterPro" id="IPR007485">
    <property type="entry name" value="LPS_assembly_LptE"/>
</dbReference>
<dbReference type="EMBL" id="JACIEI010000005">
    <property type="protein sequence ID" value="MBB3994331.1"/>
    <property type="molecule type" value="Genomic_DNA"/>
</dbReference>
<gene>
    <name evidence="2" type="ORF">GGR95_001976</name>
</gene>
<comment type="caution">
    <text evidence="2">The sequence shown here is derived from an EMBL/GenBank/DDBJ whole genome shotgun (WGS) entry which is preliminary data.</text>
</comment>
<dbReference type="Proteomes" id="UP000530268">
    <property type="component" value="Unassembled WGS sequence"/>
</dbReference>
<dbReference type="GO" id="GO:0043165">
    <property type="term" value="P:Gram-negative-bacterium-type cell outer membrane assembly"/>
    <property type="evidence" value="ECO:0007669"/>
    <property type="project" value="InterPro"/>
</dbReference>
<dbReference type="Gene3D" id="3.30.160.150">
    <property type="entry name" value="Lipoprotein like domain"/>
    <property type="match status" value="1"/>
</dbReference>
<dbReference type="AlphaFoldDB" id="A0A7W6E6F6"/>
<keyword evidence="1" id="KW-0732">Signal</keyword>
<dbReference type="Pfam" id="PF04390">
    <property type="entry name" value="LptE"/>
    <property type="match status" value="1"/>
</dbReference>
<reference evidence="2 3" key="1">
    <citation type="submission" date="2020-08" db="EMBL/GenBank/DDBJ databases">
        <title>Genomic Encyclopedia of Type Strains, Phase IV (KMG-IV): sequencing the most valuable type-strain genomes for metagenomic binning, comparative biology and taxonomic classification.</title>
        <authorList>
            <person name="Goeker M."/>
        </authorList>
    </citation>
    <scope>NUCLEOTIDE SEQUENCE [LARGE SCALE GENOMIC DNA]</scope>
    <source>
        <strain evidence="2 3">DSM 102234</strain>
    </source>
</reference>
<dbReference type="RefSeq" id="WP_184565268.1">
    <property type="nucleotide sequence ID" value="NZ_JACIEI010000005.1"/>
</dbReference>
<proteinExistence type="predicted"/>